<reference evidence="1" key="1">
    <citation type="submission" date="2015-05" db="UniProtKB">
        <authorList>
            <consortium name="EnsemblMetazoa"/>
        </authorList>
    </citation>
    <scope>IDENTIFICATION</scope>
</reference>
<keyword evidence="2" id="KW-1185">Reference proteome</keyword>
<dbReference type="PANTHER" id="PTHR11008">
    <property type="entry name" value="PROTEIN TAKEOUT-LIKE PROTEIN"/>
    <property type="match status" value="1"/>
</dbReference>
<dbReference type="InterPro" id="IPR038606">
    <property type="entry name" value="To_sf"/>
</dbReference>
<dbReference type="PANTHER" id="PTHR11008:SF32">
    <property type="entry name" value="CIRCADIAN CLOCK-CONTROLLED PROTEIN DAYWAKE-RELATED"/>
    <property type="match status" value="1"/>
</dbReference>
<evidence type="ECO:0000313" key="2">
    <source>
        <dbReference type="Proteomes" id="UP000015103"/>
    </source>
</evidence>
<dbReference type="EMBL" id="ACPB03003198">
    <property type="status" value="NOT_ANNOTATED_CDS"/>
    <property type="molecule type" value="Genomic_DNA"/>
</dbReference>
<protein>
    <submittedName>
        <fullName evidence="1">Uncharacterized protein</fullName>
    </submittedName>
</protein>
<dbReference type="Gene3D" id="3.15.10.30">
    <property type="entry name" value="Haemolymph juvenile hormone binding protein"/>
    <property type="match status" value="2"/>
</dbReference>
<accession>T1I9B1</accession>
<sequence length="227" mass="24863">MGLMWFLAIRFCNKNDPKINDCLLKTAKESLPVVSKGIRKMGLARLDPWKLGLRSLSASGGPVTLGVSVDEGVIRGLGNATLTSARYAETEINFLTICWVLCTLPHLILGRIYITGCIKDAGLNKIVNDHWETFYDVIRPHAEVILAKQIQRCMRSEPQINDCLLDAAKLAIPLISKGMPQIGLQPLDPLTGANFTLGNEGGPVVLRVRTDDVTISGPSKMQLQKVM</sequence>
<organism evidence="1 2">
    <name type="scientific">Rhodnius prolixus</name>
    <name type="common">Triatomid bug</name>
    <dbReference type="NCBI Taxonomy" id="13249"/>
    <lineage>
        <taxon>Eukaryota</taxon>
        <taxon>Metazoa</taxon>
        <taxon>Ecdysozoa</taxon>
        <taxon>Arthropoda</taxon>
        <taxon>Hexapoda</taxon>
        <taxon>Insecta</taxon>
        <taxon>Pterygota</taxon>
        <taxon>Neoptera</taxon>
        <taxon>Paraneoptera</taxon>
        <taxon>Hemiptera</taxon>
        <taxon>Heteroptera</taxon>
        <taxon>Panheteroptera</taxon>
        <taxon>Cimicomorpha</taxon>
        <taxon>Reduviidae</taxon>
        <taxon>Triatominae</taxon>
        <taxon>Rhodnius</taxon>
    </lineage>
</organism>
<dbReference type="AlphaFoldDB" id="T1I9B1"/>
<dbReference type="EnsemblMetazoa" id="RPRC012883-RA">
    <property type="protein sequence ID" value="RPRC012883-PA"/>
    <property type="gene ID" value="RPRC012883"/>
</dbReference>
<dbReference type="Proteomes" id="UP000015103">
    <property type="component" value="Unassembled WGS sequence"/>
</dbReference>
<evidence type="ECO:0000313" key="1">
    <source>
        <dbReference type="EnsemblMetazoa" id="RPRC012883-PA"/>
    </source>
</evidence>
<dbReference type="HOGENOM" id="CLU_1221027_0_0_1"/>
<dbReference type="GO" id="GO:0005615">
    <property type="term" value="C:extracellular space"/>
    <property type="evidence" value="ECO:0007669"/>
    <property type="project" value="TreeGrafter"/>
</dbReference>
<dbReference type="Pfam" id="PF06585">
    <property type="entry name" value="JHBP"/>
    <property type="match status" value="2"/>
</dbReference>
<dbReference type="VEuPathDB" id="VectorBase:RPRC012883"/>
<dbReference type="InterPro" id="IPR010562">
    <property type="entry name" value="Haemolymph_juvenile_hormone-bd"/>
</dbReference>
<name>T1I9B1_RHOPR</name>
<proteinExistence type="predicted"/>
<dbReference type="InParanoid" id="T1I9B1"/>